<dbReference type="SUPFAM" id="SSF53756">
    <property type="entry name" value="UDP-Glycosyltransferase/glycogen phosphorylase"/>
    <property type="match status" value="1"/>
</dbReference>
<dbReference type="NCBIfam" id="TIGR03492">
    <property type="entry name" value="lipid-A-disaccharide synthase-related protein"/>
    <property type="match status" value="1"/>
</dbReference>
<organism evidence="1 2">
    <name type="scientific">Meiothermus luteus</name>
    <dbReference type="NCBI Taxonomy" id="2026184"/>
    <lineage>
        <taxon>Bacteria</taxon>
        <taxon>Thermotogati</taxon>
        <taxon>Deinococcota</taxon>
        <taxon>Deinococci</taxon>
        <taxon>Thermales</taxon>
        <taxon>Thermaceae</taxon>
        <taxon>Meiothermus</taxon>
    </lineage>
</organism>
<dbReference type="InterPro" id="IPR019994">
    <property type="entry name" value="Lipid-A-disac_synthase-rel_put"/>
</dbReference>
<dbReference type="AlphaFoldDB" id="A0A399EYM4"/>
<gene>
    <name evidence="1" type="ORF">Mlute_00967</name>
</gene>
<keyword evidence="2" id="KW-1185">Reference proteome</keyword>
<dbReference type="OrthoDB" id="29253at2"/>
<evidence type="ECO:0000313" key="1">
    <source>
        <dbReference type="EMBL" id="RIH87411.1"/>
    </source>
</evidence>
<dbReference type="EMBL" id="QWKZ01000022">
    <property type="protein sequence ID" value="RIH87411.1"/>
    <property type="molecule type" value="Genomic_DNA"/>
</dbReference>
<evidence type="ECO:0008006" key="3">
    <source>
        <dbReference type="Google" id="ProtNLM"/>
    </source>
</evidence>
<proteinExistence type="predicted"/>
<sequence>MRPILVVSNGHGEDIIGVALGKALAALGYGVEAVPLVGRGLAYQEAGFAVWGPRREMPSGGFALQSPKAIWADLKAGWLSMSLDHYRAVRWVACRALATLVVGDVYALLVGGLLGNSPLFLVQCRSSLRAWGRPYSVTERLLMKRAVRVYPREPEGEAWLRARGVGQAVWLGNPMLDALGEGSLEPSPPYLLLLPGSRQDAYESLPKMLEAARLLGDLGLKPVVAWAGLPLEPLSLSGWRLEATGREEGITHRLCHPDGTTAYLTRGLLKSVLLGAKVALSTSGTAAEQAAGYGVPLVGFPTSGPQYTRAFAEGQKRMLGAALLLVEASPPAIAQGVRRFLLSPELQAQARLDGRAAMGEPGAAQRIALDMHRFLM</sequence>
<protein>
    <recommendedName>
        <fullName evidence="3">Lipid-A-disaccharide synthase</fullName>
    </recommendedName>
</protein>
<reference evidence="1 2" key="1">
    <citation type="submission" date="2018-08" db="EMBL/GenBank/DDBJ databases">
        <title>Meiothermus luteus KCTC 52599 genome sequencing project.</title>
        <authorList>
            <person name="Da Costa M.S."/>
            <person name="Albuquerque L."/>
            <person name="Raposo P."/>
            <person name="Froufe H.J.C."/>
            <person name="Barroso C.S."/>
            <person name="Egas C."/>
        </authorList>
    </citation>
    <scope>NUCLEOTIDE SEQUENCE [LARGE SCALE GENOMIC DNA]</scope>
    <source>
        <strain evidence="1 2">KCTC 52599</strain>
    </source>
</reference>
<dbReference type="PANTHER" id="PTHR39517:SF1">
    <property type="entry name" value="LIPID-A-DISACCHARIDE SYNTHASE"/>
    <property type="match status" value="1"/>
</dbReference>
<dbReference type="Proteomes" id="UP000265800">
    <property type="component" value="Unassembled WGS sequence"/>
</dbReference>
<evidence type="ECO:0000313" key="2">
    <source>
        <dbReference type="Proteomes" id="UP000265800"/>
    </source>
</evidence>
<comment type="caution">
    <text evidence="1">The sequence shown here is derived from an EMBL/GenBank/DDBJ whole genome shotgun (WGS) entry which is preliminary data.</text>
</comment>
<name>A0A399EYM4_9DEIN</name>
<accession>A0A399EYM4</accession>
<dbReference type="PANTHER" id="PTHR39517">
    <property type="entry name" value="SLL0192 PROTEIN"/>
    <property type="match status" value="1"/>
</dbReference>
<dbReference type="RefSeq" id="WP_119359631.1">
    <property type="nucleotide sequence ID" value="NZ_QWKZ01000022.1"/>
</dbReference>